<dbReference type="Pfam" id="PF04082">
    <property type="entry name" value="Fungal_trans"/>
    <property type="match status" value="1"/>
</dbReference>
<keyword evidence="2" id="KW-0862">Zinc</keyword>
<sequence length="561" mass="63535">MTEAFGHEPRYATSQFTAQTCSAVNENYQRIQLPETDQDAVGPRTYNPVPNEEHNEFMFPDMTHVPAEDVELEDFSHVERVPADITEKVLQFANDIQVNSNYPRFIQLRIPPPSVLNSWVQLYFEHFHPIFPILHKSTFVPSRTNPFLVFAVAALGSHFSNIDGSFSCLKSMHELIRRYTAYTCEKWNQKSRELWMTQTIILNQLGLMYSGDRRALELAELFQSVPVTLGRRKRLFSNVLPPDKLSSMLLPIDSEWQLWVLDEQRRRAGFAIWLIDLAYDHDFDLSHTIRPEELQNCLPQLESRWDAPNGQSWASFASGNAKHQTLCQVAASSSWRASWVQTGTLGKQAILQYLAYVVDARWQSAGIPGFSADDRRTAARTLEELLAQIEDGCDTHSVSELKAAIVHRIMAMTALMNFHAPVSNLLSVAFKIIYGKLQKGFWEGMADQWAKFPNQGRTGVLFAARTLKTVGSSRCTHFTQLPIPSVVLDLNALDSVELRNWIENGSSCVKLPGCGNIMTIKGRSKMLSESVSVMKSLNAWGINSMYAQLLTRLQETDSPQE</sequence>
<dbReference type="GO" id="GO:0003677">
    <property type="term" value="F:DNA binding"/>
    <property type="evidence" value="ECO:0007669"/>
    <property type="project" value="InterPro"/>
</dbReference>
<keyword evidence="1" id="KW-0479">Metal-binding</keyword>
<organism evidence="7 8">
    <name type="scientific">Penicillium canescens</name>
    <dbReference type="NCBI Taxonomy" id="5083"/>
    <lineage>
        <taxon>Eukaryota</taxon>
        <taxon>Fungi</taxon>
        <taxon>Dikarya</taxon>
        <taxon>Ascomycota</taxon>
        <taxon>Pezizomycotina</taxon>
        <taxon>Eurotiomycetes</taxon>
        <taxon>Eurotiomycetidae</taxon>
        <taxon>Eurotiales</taxon>
        <taxon>Aspergillaceae</taxon>
        <taxon>Penicillium</taxon>
    </lineage>
</organism>
<keyword evidence="4" id="KW-0804">Transcription</keyword>
<evidence type="ECO:0000256" key="2">
    <source>
        <dbReference type="ARBA" id="ARBA00022833"/>
    </source>
</evidence>
<proteinExistence type="predicted"/>
<evidence type="ECO:0000259" key="6">
    <source>
        <dbReference type="Pfam" id="PF04082"/>
    </source>
</evidence>
<evidence type="ECO:0000256" key="1">
    <source>
        <dbReference type="ARBA" id="ARBA00022723"/>
    </source>
</evidence>
<evidence type="ECO:0000256" key="3">
    <source>
        <dbReference type="ARBA" id="ARBA00023015"/>
    </source>
</evidence>
<evidence type="ECO:0000313" key="8">
    <source>
        <dbReference type="Proteomes" id="UP001219568"/>
    </source>
</evidence>
<feature type="domain" description="Xylanolytic transcriptional activator regulatory" evidence="6">
    <location>
        <begin position="121"/>
        <end position="316"/>
    </location>
</feature>
<keyword evidence="5" id="KW-0539">Nucleus</keyword>
<dbReference type="Proteomes" id="UP001219568">
    <property type="component" value="Unassembled WGS sequence"/>
</dbReference>
<keyword evidence="3" id="KW-0805">Transcription regulation</keyword>
<dbReference type="EMBL" id="JAQJZL010000016">
    <property type="protein sequence ID" value="KAJ6022661.1"/>
    <property type="molecule type" value="Genomic_DNA"/>
</dbReference>
<protein>
    <submittedName>
        <fullName evidence="7">Fungal-specific transcription factor domain-containing protein</fullName>
    </submittedName>
</protein>
<evidence type="ECO:0000256" key="4">
    <source>
        <dbReference type="ARBA" id="ARBA00023163"/>
    </source>
</evidence>
<reference evidence="7" key="1">
    <citation type="journal article" date="2023" name="IMA Fungus">
        <title>Comparative genomic study of the Penicillium genus elucidates a diverse pangenome and 15 lateral gene transfer events.</title>
        <authorList>
            <person name="Petersen C."/>
            <person name="Sorensen T."/>
            <person name="Nielsen M.R."/>
            <person name="Sondergaard T.E."/>
            <person name="Sorensen J.L."/>
            <person name="Fitzpatrick D.A."/>
            <person name="Frisvad J.C."/>
            <person name="Nielsen K.L."/>
        </authorList>
    </citation>
    <scope>NUCLEOTIDE SEQUENCE</scope>
    <source>
        <strain evidence="7">IBT 15450</strain>
    </source>
</reference>
<reference evidence="7" key="2">
    <citation type="submission" date="2023-01" db="EMBL/GenBank/DDBJ databases">
        <authorList>
            <person name="Petersen C."/>
        </authorList>
    </citation>
    <scope>NUCLEOTIDE SEQUENCE</scope>
    <source>
        <strain evidence="7">IBT 15450</strain>
    </source>
</reference>
<evidence type="ECO:0000313" key="7">
    <source>
        <dbReference type="EMBL" id="KAJ6022661.1"/>
    </source>
</evidence>
<comment type="caution">
    <text evidence="7">The sequence shown here is derived from an EMBL/GenBank/DDBJ whole genome shotgun (WGS) entry which is preliminary data.</text>
</comment>
<dbReference type="GO" id="GO:0008270">
    <property type="term" value="F:zinc ion binding"/>
    <property type="evidence" value="ECO:0007669"/>
    <property type="project" value="InterPro"/>
</dbReference>
<name>A0AAD6N209_PENCN</name>
<dbReference type="PANTHER" id="PTHR47660:SF7">
    <property type="entry name" value="TRANSCRIPTION FACTOR WITH C2H2 AND ZN(2)-CYS(6) DNA BINDING DOMAIN (EUROFUNG)"/>
    <property type="match status" value="1"/>
</dbReference>
<evidence type="ECO:0000256" key="5">
    <source>
        <dbReference type="ARBA" id="ARBA00023242"/>
    </source>
</evidence>
<keyword evidence="8" id="KW-1185">Reference proteome</keyword>
<dbReference type="PANTHER" id="PTHR47660">
    <property type="entry name" value="TRANSCRIPTION FACTOR WITH C2H2 AND ZN(2)-CYS(6) DNA BINDING DOMAIN (EUROFUNG)-RELATED-RELATED"/>
    <property type="match status" value="1"/>
</dbReference>
<accession>A0AAD6N209</accession>
<dbReference type="CDD" id="cd12148">
    <property type="entry name" value="fungal_TF_MHR"/>
    <property type="match status" value="1"/>
</dbReference>
<dbReference type="GO" id="GO:0006351">
    <property type="term" value="P:DNA-templated transcription"/>
    <property type="evidence" value="ECO:0007669"/>
    <property type="project" value="InterPro"/>
</dbReference>
<gene>
    <name evidence="7" type="ORF">N7460_013056</name>
</gene>
<dbReference type="AlphaFoldDB" id="A0AAD6N209"/>
<dbReference type="InterPro" id="IPR007219">
    <property type="entry name" value="XnlR_reg_dom"/>
</dbReference>